<gene>
    <name evidence="1" type="ORF">VNE69_08116</name>
</gene>
<dbReference type="AlphaFoldDB" id="A0AAX4JED7"/>
<dbReference type="EMBL" id="CP142733">
    <property type="protein sequence ID" value="WUR04360.1"/>
    <property type="molecule type" value="Genomic_DNA"/>
</dbReference>
<evidence type="ECO:0000313" key="2">
    <source>
        <dbReference type="Proteomes" id="UP001334084"/>
    </source>
</evidence>
<reference evidence="1" key="1">
    <citation type="journal article" date="2024" name="BMC Genomics">
        <title>Functional annotation of a divergent genome using sequence and structure-based similarity.</title>
        <authorList>
            <person name="Svedberg D."/>
            <person name="Winiger R.R."/>
            <person name="Berg A."/>
            <person name="Sharma H."/>
            <person name="Tellgren-Roth C."/>
            <person name="Debrunner-Vossbrinck B.A."/>
            <person name="Vossbrinck C.R."/>
            <person name="Barandun J."/>
        </authorList>
    </citation>
    <scope>NUCLEOTIDE SEQUENCE</scope>
    <source>
        <strain evidence="1">Illinois isolate</strain>
    </source>
</reference>
<dbReference type="KEGG" id="vnx:VNE69_08116"/>
<name>A0AAX4JED7_9MICR</name>
<dbReference type="GeneID" id="90542192"/>
<proteinExistence type="predicted"/>
<organism evidence="1 2">
    <name type="scientific">Vairimorpha necatrix</name>
    <dbReference type="NCBI Taxonomy" id="6039"/>
    <lineage>
        <taxon>Eukaryota</taxon>
        <taxon>Fungi</taxon>
        <taxon>Fungi incertae sedis</taxon>
        <taxon>Microsporidia</taxon>
        <taxon>Nosematidae</taxon>
        <taxon>Vairimorpha</taxon>
    </lineage>
</organism>
<accession>A0AAX4JED7</accession>
<protein>
    <submittedName>
        <fullName evidence="1">Uncharacterized protein</fullName>
    </submittedName>
</protein>
<sequence length="728" mass="87155">MNMFKLFIEMCFVKPNVSICNRINDILLNKIENREYTVFDLFTEYTRVIINTNGYDESICCTIKDLEYVQNYPLGRIQINIDYKNKSINQIIEEIENFIKVFASSKIKSIILCISKYQRKNCHIMKQIVKSINEKNQERRLKLKVNDILYQNICKEDCPLDIMLNEITEFNSKNTYKLQFVLKKNNICYLFEIDIDDLDIDDLNTLVEIKMKNICDNDEEIFLKLYELYKFNDVTYLNTHSVKDRLEITPNKIEKKRGDNFKIEILKESISFIVNSRQYLYHLKDYRNRHETKNFIEKSFFIEFKKKLEKINLIKNTGDYNCVEFFYNLLSNYDKVDFLIVRIVYNQGSALNYIFSYILLSMRIIEKNEFYCITGEKEGVLSVVKNIITRIITMLSYRLSDVSLIETYLIKICLILEAEKYINEHDVNNEYVFKSLKDVWTLIESKYDEKIWFFFKKTECFNIAKVIKEVENFHISNIIRYKKEILKNVCKIVSLFTGLSSSRFLYENTKEAFRREEIIKNLRLNENEIEKKTKVIKKNLSKKTEEDKIYERKRKLKEEELKKIKEIMKRSSLAEKLDEILFTALIGHVGNIFDEEIGTDFENKLIKRSKIVIENTIKALLKKEKLQEDTINDYKNECEEAFLETLRQHIEYRLTKKASDYIHNNLIDLFKCEFQEDIDEKINSEKTLKNNLLVLDEKKILELINVQYGEDLHKIFIRAIKNNEKKNK</sequence>
<keyword evidence="2" id="KW-1185">Reference proteome</keyword>
<dbReference type="RefSeq" id="XP_065330505.1">
    <property type="nucleotide sequence ID" value="XM_065474434.1"/>
</dbReference>
<dbReference type="Proteomes" id="UP001334084">
    <property type="component" value="Chromosome 8"/>
</dbReference>
<evidence type="ECO:0000313" key="1">
    <source>
        <dbReference type="EMBL" id="WUR04360.1"/>
    </source>
</evidence>